<evidence type="ECO:0008006" key="4">
    <source>
        <dbReference type="Google" id="ProtNLM"/>
    </source>
</evidence>
<dbReference type="GeneID" id="90984281"/>
<comment type="caution">
    <text evidence="2">The sequence shown here is derived from an EMBL/GenBank/DDBJ whole genome shotgun (WGS) entry which is preliminary data.</text>
</comment>
<dbReference type="OrthoDB" id="5098at2"/>
<feature type="signal peptide" evidence="1">
    <location>
        <begin position="1"/>
        <end position="23"/>
    </location>
</feature>
<accession>A0A073IQ38</accession>
<keyword evidence="1" id="KW-0732">Signal</keyword>
<proteinExistence type="predicted"/>
<dbReference type="RefSeq" id="WP_037977676.1">
    <property type="nucleotide sequence ID" value="NZ_JMKI01000045.1"/>
</dbReference>
<dbReference type="EMBL" id="JMKI01000045">
    <property type="protein sequence ID" value="KEJ91566.1"/>
    <property type="molecule type" value="Genomic_DNA"/>
</dbReference>
<reference evidence="2 3" key="1">
    <citation type="submission" date="2014-04" db="EMBL/GenBank/DDBJ databases">
        <title>Draft Genome Sequence of Synergistes jonesii.</title>
        <authorList>
            <person name="Coil D.A."/>
            <person name="Eisen J.A."/>
            <person name="Holland-Moritz H.E."/>
        </authorList>
    </citation>
    <scope>NUCLEOTIDE SEQUENCE [LARGE SCALE GENOMIC DNA]</scope>
    <source>
        <strain evidence="2 3">78-1</strain>
    </source>
</reference>
<keyword evidence="3" id="KW-1185">Reference proteome</keyword>
<gene>
    <name evidence="2" type="ORF">EH55_09160</name>
</gene>
<protein>
    <recommendedName>
        <fullName evidence="4">DUF4412 domain-containing protein</fullName>
    </recommendedName>
</protein>
<feature type="chain" id="PRO_5001689919" description="DUF4412 domain-containing protein" evidence="1">
    <location>
        <begin position="24"/>
        <end position="206"/>
    </location>
</feature>
<evidence type="ECO:0000313" key="2">
    <source>
        <dbReference type="EMBL" id="KEJ91566.1"/>
    </source>
</evidence>
<dbReference type="eggNOG" id="COG3026">
    <property type="taxonomic scope" value="Bacteria"/>
</dbReference>
<dbReference type="Proteomes" id="UP000027665">
    <property type="component" value="Unassembled WGS sequence"/>
</dbReference>
<sequence length="206" mass="23631">MKNKTIRATLCAALLIATALASASFALDFSAEFVEKEGETTRKGKIYMTAEKSRFELDGSGEIEVTRADKKVMWLVFPKKKVYVEEEFFGALPGDATNGDPKDTGDLSREDLGYEIVDTFRLRKYLVTVKYNNGETQDQYYEWRRNGFPIPVKMQSLNGEYAYEYKKIKFAPQDPNLFAEPKGYRKIGIEELDELETVKQNKTKKK</sequence>
<evidence type="ECO:0000313" key="3">
    <source>
        <dbReference type="Proteomes" id="UP000027665"/>
    </source>
</evidence>
<name>A0A073IQ38_9BACT</name>
<dbReference type="AlphaFoldDB" id="A0A073IQ38"/>
<evidence type="ECO:0000256" key="1">
    <source>
        <dbReference type="SAM" id="SignalP"/>
    </source>
</evidence>
<organism evidence="2 3">
    <name type="scientific">Synergistes jonesii</name>
    <dbReference type="NCBI Taxonomy" id="2754"/>
    <lineage>
        <taxon>Bacteria</taxon>
        <taxon>Thermotogati</taxon>
        <taxon>Synergistota</taxon>
        <taxon>Synergistia</taxon>
        <taxon>Synergistales</taxon>
        <taxon>Synergistaceae</taxon>
        <taxon>Synergistes</taxon>
    </lineage>
</organism>